<evidence type="ECO:0000313" key="2">
    <source>
        <dbReference type="EMBL" id="KAH7310707.1"/>
    </source>
</evidence>
<gene>
    <name evidence="2" type="ORF">B0I35DRAFT_358552</name>
</gene>
<reference evidence="2" key="1">
    <citation type="journal article" date="2021" name="Nat. Commun.">
        <title>Genetic determinants of endophytism in the Arabidopsis root mycobiome.</title>
        <authorList>
            <person name="Mesny F."/>
            <person name="Miyauchi S."/>
            <person name="Thiergart T."/>
            <person name="Pickel B."/>
            <person name="Atanasova L."/>
            <person name="Karlsson M."/>
            <person name="Huettel B."/>
            <person name="Barry K.W."/>
            <person name="Haridas S."/>
            <person name="Chen C."/>
            <person name="Bauer D."/>
            <person name="Andreopoulos W."/>
            <person name="Pangilinan J."/>
            <person name="LaButti K."/>
            <person name="Riley R."/>
            <person name="Lipzen A."/>
            <person name="Clum A."/>
            <person name="Drula E."/>
            <person name="Henrissat B."/>
            <person name="Kohler A."/>
            <person name="Grigoriev I.V."/>
            <person name="Martin F.M."/>
            <person name="Hacquard S."/>
        </authorList>
    </citation>
    <scope>NUCLEOTIDE SEQUENCE</scope>
    <source>
        <strain evidence="2">MPI-CAGE-CH-0235</strain>
    </source>
</reference>
<comment type="caution">
    <text evidence="2">The sequence shown here is derived from an EMBL/GenBank/DDBJ whole genome shotgun (WGS) entry which is preliminary data.</text>
</comment>
<sequence>MATRRRVIVLCDGTWCGRETNTRSNINFLSRMIGINLDISAPSPVVYMSPTRDVRAAYFDGVGLGGDFMNYLWNGAFATKAKQECTDVYNFTVQNFAWDAHVQTEVWMFGISRGAYIVRSVAGMINNCGIIRDRTNTVLISEVYEIYRRPHAVNHPSSPEMQRLRNRVSYAVRSPIKFMGIFDTVGSRGVPSLNYHTGSGFEWPEFYDNLVSTAVEKVYHAVAIHDRLWAFQPCLVSRDPRHAGDPALADLEIHQTWFPGCHYDLARQEFQFLRERGTMLESVLFAILSPFSNMVKPNKKLADLVLLWMLRGINANGGGAIIRNIGTEISNIQRRVPTADNGSGDVYDNILSYIPGGRLFSRPIAWWKNQNKTIYAILFEPQERVIPHPGISNGSVSHVWNETYNYKAADPSLGGDIIETIADVRPPRYRSKTYDNYVVYIAAI</sequence>
<dbReference type="EMBL" id="JAGPNK010000012">
    <property type="protein sequence ID" value="KAH7310707.1"/>
    <property type="molecule type" value="Genomic_DNA"/>
</dbReference>
<dbReference type="AlphaFoldDB" id="A0A8K0SNM8"/>
<organism evidence="2 3">
    <name type="scientific">Stachybotrys elegans</name>
    <dbReference type="NCBI Taxonomy" id="80388"/>
    <lineage>
        <taxon>Eukaryota</taxon>
        <taxon>Fungi</taxon>
        <taxon>Dikarya</taxon>
        <taxon>Ascomycota</taxon>
        <taxon>Pezizomycotina</taxon>
        <taxon>Sordariomycetes</taxon>
        <taxon>Hypocreomycetidae</taxon>
        <taxon>Hypocreales</taxon>
        <taxon>Stachybotryaceae</taxon>
        <taxon>Stachybotrys</taxon>
    </lineage>
</organism>
<name>A0A8K0SNM8_9HYPO</name>
<protein>
    <recommendedName>
        <fullName evidence="1">T6SS Phospholipase effector Tle1-like catalytic domain-containing protein</fullName>
    </recommendedName>
</protein>
<dbReference type="Proteomes" id="UP000813444">
    <property type="component" value="Unassembled WGS sequence"/>
</dbReference>
<feature type="domain" description="T6SS Phospholipase effector Tle1-like catalytic" evidence="1">
    <location>
        <begin position="5"/>
        <end position="311"/>
    </location>
</feature>
<dbReference type="Pfam" id="PF09994">
    <property type="entry name" value="T6SS_Tle1-like_cat"/>
    <property type="match status" value="1"/>
</dbReference>
<evidence type="ECO:0000313" key="3">
    <source>
        <dbReference type="Proteomes" id="UP000813444"/>
    </source>
</evidence>
<dbReference type="PANTHER" id="PTHR33840">
    <property type="match status" value="1"/>
</dbReference>
<accession>A0A8K0SNM8</accession>
<dbReference type="OrthoDB" id="59699at2759"/>
<dbReference type="InterPro" id="IPR018712">
    <property type="entry name" value="Tle1-like_cat"/>
</dbReference>
<dbReference type="PANTHER" id="PTHR33840:SF1">
    <property type="entry name" value="TLE1 PHOSPHOLIPASE DOMAIN-CONTAINING PROTEIN"/>
    <property type="match status" value="1"/>
</dbReference>
<proteinExistence type="predicted"/>
<evidence type="ECO:0000259" key="1">
    <source>
        <dbReference type="Pfam" id="PF09994"/>
    </source>
</evidence>
<keyword evidence="3" id="KW-1185">Reference proteome</keyword>